<gene>
    <name evidence="1" type="ORF">D5281_07310</name>
</gene>
<evidence type="ECO:0000313" key="2">
    <source>
        <dbReference type="Proteomes" id="UP001154420"/>
    </source>
</evidence>
<reference evidence="1" key="1">
    <citation type="submission" date="2018-09" db="EMBL/GenBank/DDBJ databases">
        <title>Murine metabolic-syndrome-specific gut microbial biobank.</title>
        <authorList>
            <person name="Liu C."/>
        </authorList>
    </citation>
    <scope>NUCLEOTIDE SEQUENCE</scope>
    <source>
        <strain evidence="1">D42-62</strain>
    </source>
</reference>
<keyword evidence="2" id="KW-1185">Reference proteome</keyword>
<dbReference type="AlphaFoldDB" id="A0A9X5GRQ4"/>
<accession>A0A9X5GRQ4</accession>
<organism evidence="1 2">
    <name type="scientific">Parablautia muri</name>
    <dbReference type="NCBI Taxonomy" id="2320879"/>
    <lineage>
        <taxon>Bacteria</taxon>
        <taxon>Bacillati</taxon>
        <taxon>Bacillota</taxon>
        <taxon>Clostridia</taxon>
        <taxon>Lachnospirales</taxon>
        <taxon>Lachnospiraceae</taxon>
        <taxon>Parablautia</taxon>
    </lineage>
</organism>
<comment type="caution">
    <text evidence="1">The sequence shown here is derived from an EMBL/GenBank/DDBJ whole genome shotgun (WGS) entry which is preliminary data.</text>
</comment>
<protein>
    <submittedName>
        <fullName evidence="1">Uncharacterized protein</fullName>
    </submittedName>
</protein>
<dbReference type="Proteomes" id="UP001154420">
    <property type="component" value="Unassembled WGS sequence"/>
</dbReference>
<evidence type="ECO:0000313" key="1">
    <source>
        <dbReference type="EMBL" id="NBJ92411.1"/>
    </source>
</evidence>
<sequence>MVDEKKAHTSFSETIEGKREICYILYIQFRLVKSTELPCCFVYNMGTGGPVEKIPSYGEAYE</sequence>
<dbReference type="EMBL" id="QZDT01000008">
    <property type="protein sequence ID" value="NBJ92411.1"/>
    <property type="molecule type" value="Genomic_DNA"/>
</dbReference>
<proteinExistence type="predicted"/>
<name>A0A9X5GRQ4_9FIRM</name>